<comment type="caution">
    <text evidence="2">The sequence shown here is derived from an EMBL/GenBank/DDBJ whole genome shotgun (WGS) entry which is preliminary data.</text>
</comment>
<reference evidence="2" key="1">
    <citation type="journal article" date="2023" name="Mol. Phylogenet. Evol.">
        <title>Genome-scale phylogeny and comparative genomics of the fungal order Sordariales.</title>
        <authorList>
            <person name="Hensen N."/>
            <person name="Bonometti L."/>
            <person name="Westerberg I."/>
            <person name="Brannstrom I.O."/>
            <person name="Guillou S."/>
            <person name="Cros-Aarteil S."/>
            <person name="Calhoun S."/>
            <person name="Haridas S."/>
            <person name="Kuo A."/>
            <person name="Mondo S."/>
            <person name="Pangilinan J."/>
            <person name="Riley R."/>
            <person name="LaButti K."/>
            <person name="Andreopoulos B."/>
            <person name="Lipzen A."/>
            <person name="Chen C."/>
            <person name="Yan M."/>
            <person name="Daum C."/>
            <person name="Ng V."/>
            <person name="Clum A."/>
            <person name="Steindorff A."/>
            <person name="Ohm R.A."/>
            <person name="Martin F."/>
            <person name="Silar P."/>
            <person name="Natvig D.O."/>
            <person name="Lalanne C."/>
            <person name="Gautier V."/>
            <person name="Ament-Velasquez S.L."/>
            <person name="Kruys A."/>
            <person name="Hutchinson M.I."/>
            <person name="Powell A.J."/>
            <person name="Barry K."/>
            <person name="Miller A.N."/>
            <person name="Grigoriev I.V."/>
            <person name="Debuchy R."/>
            <person name="Gladieux P."/>
            <person name="Hiltunen Thoren M."/>
            <person name="Johannesson H."/>
        </authorList>
    </citation>
    <scope>NUCLEOTIDE SEQUENCE</scope>
    <source>
        <strain evidence="2">CBS 141.50</strain>
    </source>
</reference>
<evidence type="ECO:0000256" key="1">
    <source>
        <dbReference type="SAM" id="MobiDB-lite"/>
    </source>
</evidence>
<dbReference type="EMBL" id="MU853556">
    <property type="protein sequence ID" value="KAK4147279.1"/>
    <property type="molecule type" value="Genomic_DNA"/>
</dbReference>
<evidence type="ECO:0000313" key="2">
    <source>
        <dbReference type="EMBL" id="KAK4147279.1"/>
    </source>
</evidence>
<dbReference type="RefSeq" id="XP_062640650.1">
    <property type="nucleotide sequence ID" value="XM_062779194.1"/>
</dbReference>
<sequence>MSIAIATTVLNPAQNLDIWLDYHLLRCAVIILYLDDPARRGLFEPLCKGRSVLLFDGAQDAPTMSRPSRLLVRQSSNLKHAISYLLEPDHGGVEWLLHIDQDEILFENGHTSWATDPRIGHVTFTNDEAVPLRHSTSNAFADCVWFQANGPEAEPFMAYGNGKSAVRLSTGVEPDGAHRFINFQGDAITLPDNAQAAMAGQGPYPVLLHYPYPSFESWKAKFTLYGRFSDYWMDDEQYPNRLDFMTQSRDQALVALQDQERGGAADPWAEAKRFFETRAFVGEELQRRIADGRVRRFAPFGEARAKEPGREQEGLGEADAD</sequence>
<feature type="region of interest" description="Disordered" evidence="1">
    <location>
        <begin position="300"/>
        <end position="321"/>
    </location>
</feature>
<keyword evidence="3" id="KW-1185">Reference proteome</keyword>
<proteinExistence type="predicted"/>
<evidence type="ECO:0000313" key="3">
    <source>
        <dbReference type="Proteomes" id="UP001302676"/>
    </source>
</evidence>
<organism evidence="2 3">
    <name type="scientific">Dichotomopilus funicola</name>
    <dbReference type="NCBI Taxonomy" id="1934379"/>
    <lineage>
        <taxon>Eukaryota</taxon>
        <taxon>Fungi</taxon>
        <taxon>Dikarya</taxon>
        <taxon>Ascomycota</taxon>
        <taxon>Pezizomycotina</taxon>
        <taxon>Sordariomycetes</taxon>
        <taxon>Sordariomycetidae</taxon>
        <taxon>Sordariales</taxon>
        <taxon>Chaetomiaceae</taxon>
        <taxon>Dichotomopilus</taxon>
    </lineage>
</organism>
<name>A0AAN6ZRF2_9PEZI</name>
<reference evidence="2" key="2">
    <citation type="submission" date="2023-05" db="EMBL/GenBank/DDBJ databases">
        <authorList>
            <consortium name="Lawrence Berkeley National Laboratory"/>
            <person name="Steindorff A."/>
            <person name="Hensen N."/>
            <person name="Bonometti L."/>
            <person name="Westerberg I."/>
            <person name="Brannstrom I.O."/>
            <person name="Guillou S."/>
            <person name="Cros-Aarteil S."/>
            <person name="Calhoun S."/>
            <person name="Haridas S."/>
            <person name="Kuo A."/>
            <person name="Mondo S."/>
            <person name="Pangilinan J."/>
            <person name="Riley R."/>
            <person name="Labutti K."/>
            <person name="Andreopoulos B."/>
            <person name="Lipzen A."/>
            <person name="Chen C."/>
            <person name="Yanf M."/>
            <person name="Daum C."/>
            <person name="Ng V."/>
            <person name="Clum A."/>
            <person name="Ohm R."/>
            <person name="Martin F."/>
            <person name="Silar P."/>
            <person name="Natvig D."/>
            <person name="Lalanne C."/>
            <person name="Gautier V."/>
            <person name="Ament-Velasquez S.L."/>
            <person name="Kruys A."/>
            <person name="Hutchinson M.I."/>
            <person name="Powell A.J."/>
            <person name="Barry K."/>
            <person name="Miller A.N."/>
            <person name="Grigoriev I.V."/>
            <person name="Debuchy R."/>
            <person name="Gladieux P."/>
            <person name="Thoren M.H."/>
            <person name="Johannesson H."/>
        </authorList>
    </citation>
    <scope>NUCLEOTIDE SEQUENCE</scope>
    <source>
        <strain evidence="2">CBS 141.50</strain>
    </source>
</reference>
<dbReference type="Proteomes" id="UP001302676">
    <property type="component" value="Unassembled WGS sequence"/>
</dbReference>
<protein>
    <recommendedName>
        <fullName evidence="4">Glycosyltransferase family 92 protein</fullName>
    </recommendedName>
</protein>
<evidence type="ECO:0008006" key="4">
    <source>
        <dbReference type="Google" id="ProtNLM"/>
    </source>
</evidence>
<dbReference type="AlphaFoldDB" id="A0AAN6ZRF2"/>
<accession>A0AAN6ZRF2</accession>
<gene>
    <name evidence="2" type="ORF">C8A04DRAFT_24521</name>
</gene>
<feature type="compositionally biased region" description="Basic and acidic residues" evidence="1">
    <location>
        <begin position="303"/>
        <end position="313"/>
    </location>
</feature>
<dbReference type="GeneID" id="87815807"/>